<protein>
    <recommendedName>
        <fullName evidence="2">hydroxymethylbilane synthase</fullName>
        <ecNumber evidence="2">2.5.1.61</ecNumber>
    </recommendedName>
</protein>
<evidence type="ECO:0000313" key="6">
    <source>
        <dbReference type="EMBL" id="KAJ8875773.1"/>
    </source>
</evidence>
<dbReference type="PRINTS" id="PR00151">
    <property type="entry name" value="PORPHBDMNASE"/>
</dbReference>
<dbReference type="SUPFAM" id="SSF53850">
    <property type="entry name" value="Periplasmic binding protein-like II"/>
    <property type="match status" value="1"/>
</dbReference>
<dbReference type="InterPro" id="IPR022417">
    <property type="entry name" value="Porphobilin_deaminase_N"/>
</dbReference>
<keyword evidence="7" id="KW-1185">Reference proteome</keyword>
<dbReference type="Gene3D" id="3.40.190.10">
    <property type="entry name" value="Periplasmic binding protein-like II"/>
    <property type="match status" value="1"/>
</dbReference>
<accession>A0ABQ9GUP6</accession>
<evidence type="ECO:0000256" key="4">
    <source>
        <dbReference type="ARBA" id="ARBA00023244"/>
    </source>
</evidence>
<sequence>MWTLGDRVLDRPLPKIGEKSLFTKELETALDQGAVDLVVHSLKDLPTVLPDGLCIGAVTKYVPCCYLLPLNLFTNHACFSILP</sequence>
<feature type="domain" description="Porphobilinogen deaminase N-terminal" evidence="5">
    <location>
        <begin position="2"/>
        <end position="61"/>
    </location>
</feature>
<dbReference type="InterPro" id="IPR000860">
    <property type="entry name" value="HemC"/>
</dbReference>
<gene>
    <name evidence="6" type="ORF">PR048_023672</name>
</gene>
<evidence type="ECO:0000256" key="3">
    <source>
        <dbReference type="ARBA" id="ARBA00022679"/>
    </source>
</evidence>
<reference evidence="6 7" key="1">
    <citation type="submission" date="2023-02" db="EMBL/GenBank/DDBJ databases">
        <title>LHISI_Scaffold_Assembly.</title>
        <authorList>
            <person name="Stuart O.P."/>
            <person name="Cleave R."/>
            <person name="Magrath M.J.L."/>
            <person name="Mikheyev A.S."/>
        </authorList>
    </citation>
    <scope>NUCLEOTIDE SEQUENCE [LARGE SCALE GENOMIC DNA]</scope>
    <source>
        <strain evidence="6">Daus_M_001</strain>
        <tissue evidence="6">Leg muscle</tissue>
    </source>
</reference>
<proteinExistence type="inferred from homology"/>
<keyword evidence="4" id="KW-0627">Porphyrin biosynthesis</keyword>
<keyword evidence="3" id="KW-0808">Transferase</keyword>
<dbReference type="Proteomes" id="UP001159363">
    <property type="component" value="Chromosome 8"/>
</dbReference>
<dbReference type="Pfam" id="PF01379">
    <property type="entry name" value="Porphobil_deam"/>
    <property type="match status" value="1"/>
</dbReference>
<dbReference type="PANTHER" id="PTHR11557">
    <property type="entry name" value="PORPHOBILINOGEN DEAMINASE"/>
    <property type="match status" value="1"/>
</dbReference>
<name>A0ABQ9GUP6_9NEOP</name>
<evidence type="ECO:0000256" key="2">
    <source>
        <dbReference type="ARBA" id="ARBA00012655"/>
    </source>
</evidence>
<evidence type="ECO:0000313" key="7">
    <source>
        <dbReference type="Proteomes" id="UP001159363"/>
    </source>
</evidence>
<dbReference type="PANTHER" id="PTHR11557:SF0">
    <property type="entry name" value="PORPHOBILINOGEN DEAMINASE"/>
    <property type="match status" value="1"/>
</dbReference>
<comment type="caution">
    <text evidence="6">The sequence shown here is derived from an EMBL/GenBank/DDBJ whole genome shotgun (WGS) entry which is preliminary data.</text>
</comment>
<evidence type="ECO:0000256" key="1">
    <source>
        <dbReference type="ARBA" id="ARBA00005638"/>
    </source>
</evidence>
<comment type="similarity">
    <text evidence="1">Belongs to the HMBS family.</text>
</comment>
<dbReference type="EMBL" id="JARBHB010000009">
    <property type="protein sequence ID" value="KAJ8875773.1"/>
    <property type="molecule type" value="Genomic_DNA"/>
</dbReference>
<organism evidence="6 7">
    <name type="scientific">Dryococelus australis</name>
    <dbReference type="NCBI Taxonomy" id="614101"/>
    <lineage>
        <taxon>Eukaryota</taxon>
        <taxon>Metazoa</taxon>
        <taxon>Ecdysozoa</taxon>
        <taxon>Arthropoda</taxon>
        <taxon>Hexapoda</taxon>
        <taxon>Insecta</taxon>
        <taxon>Pterygota</taxon>
        <taxon>Neoptera</taxon>
        <taxon>Polyneoptera</taxon>
        <taxon>Phasmatodea</taxon>
        <taxon>Verophasmatodea</taxon>
        <taxon>Anareolatae</taxon>
        <taxon>Phasmatidae</taxon>
        <taxon>Eurycanthinae</taxon>
        <taxon>Dryococelus</taxon>
    </lineage>
</organism>
<dbReference type="EC" id="2.5.1.61" evidence="2"/>
<evidence type="ECO:0000259" key="5">
    <source>
        <dbReference type="Pfam" id="PF01379"/>
    </source>
</evidence>